<organism evidence="19 20">
    <name type="scientific">Eubacterium multiforme</name>
    <dbReference type="NCBI Taxonomy" id="83339"/>
    <lineage>
        <taxon>Bacteria</taxon>
        <taxon>Bacillati</taxon>
        <taxon>Bacillota</taxon>
        <taxon>Clostridia</taxon>
        <taxon>Eubacteriales</taxon>
        <taxon>Eubacteriaceae</taxon>
        <taxon>Eubacterium</taxon>
    </lineage>
</organism>
<keyword evidence="4 14" id="KW-0963">Cytoplasm</keyword>
<dbReference type="NCBIfam" id="TIGR01082">
    <property type="entry name" value="murC"/>
    <property type="match status" value="1"/>
</dbReference>
<dbReference type="InterPro" id="IPR000713">
    <property type="entry name" value="Mur_ligase_N"/>
</dbReference>
<dbReference type="InterPro" id="IPR004101">
    <property type="entry name" value="Mur_ligase_C"/>
</dbReference>
<evidence type="ECO:0000256" key="14">
    <source>
        <dbReference type="HAMAP-Rule" id="MF_00046"/>
    </source>
</evidence>
<feature type="binding site" evidence="14">
    <location>
        <begin position="118"/>
        <end position="124"/>
    </location>
    <ligand>
        <name>ATP</name>
        <dbReference type="ChEBI" id="CHEBI:30616"/>
    </ligand>
</feature>
<evidence type="ECO:0000313" key="20">
    <source>
        <dbReference type="Proteomes" id="UP001228504"/>
    </source>
</evidence>
<evidence type="ECO:0000256" key="9">
    <source>
        <dbReference type="ARBA" id="ARBA00022960"/>
    </source>
</evidence>
<keyword evidence="8 14" id="KW-0067">ATP-binding</keyword>
<evidence type="ECO:0000256" key="15">
    <source>
        <dbReference type="SAM" id="Phobius"/>
    </source>
</evidence>
<keyword evidence="15" id="KW-0472">Membrane</keyword>
<evidence type="ECO:0000259" key="16">
    <source>
        <dbReference type="Pfam" id="PF01225"/>
    </source>
</evidence>
<comment type="caution">
    <text evidence="19">The sequence shown here is derived from an EMBL/GenBank/DDBJ whole genome shotgun (WGS) entry which is preliminary data.</text>
</comment>
<evidence type="ECO:0000256" key="3">
    <source>
        <dbReference type="ARBA" id="ARBA00012211"/>
    </source>
</evidence>
<evidence type="ECO:0000256" key="12">
    <source>
        <dbReference type="ARBA" id="ARBA00023316"/>
    </source>
</evidence>
<protein>
    <recommendedName>
        <fullName evidence="3 14">UDP-N-acetylmuramate--L-alanine ligase</fullName>
        <ecNumber evidence="3 14">6.3.2.8</ecNumber>
    </recommendedName>
    <alternativeName>
        <fullName evidence="14">UDP-N-acetylmuramoyl-L-alanine synthetase</fullName>
    </alternativeName>
</protein>
<dbReference type="Gene3D" id="3.40.50.720">
    <property type="entry name" value="NAD(P)-binding Rossmann-like Domain"/>
    <property type="match status" value="1"/>
</dbReference>
<dbReference type="InterPro" id="IPR013221">
    <property type="entry name" value="Mur_ligase_cen"/>
</dbReference>
<keyword evidence="6 14" id="KW-0132">Cell division</keyword>
<comment type="subcellular location">
    <subcellularLocation>
        <location evidence="1 14">Cytoplasm</location>
    </subcellularLocation>
</comment>
<dbReference type="Proteomes" id="UP001228504">
    <property type="component" value="Unassembled WGS sequence"/>
</dbReference>
<keyword evidence="20" id="KW-1185">Reference proteome</keyword>
<dbReference type="PANTHER" id="PTHR43445">
    <property type="entry name" value="UDP-N-ACETYLMURAMATE--L-ALANINE LIGASE-RELATED"/>
    <property type="match status" value="1"/>
</dbReference>
<dbReference type="InterPro" id="IPR005758">
    <property type="entry name" value="UDP-N-AcMur_Ala_ligase_MurC"/>
</dbReference>
<reference evidence="19 20" key="1">
    <citation type="submission" date="2023-07" db="EMBL/GenBank/DDBJ databases">
        <title>Genomic Encyclopedia of Type Strains, Phase IV (KMG-IV): sequencing the most valuable type-strain genomes for metagenomic binning, comparative biology and taxonomic classification.</title>
        <authorList>
            <person name="Goeker M."/>
        </authorList>
    </citation>
    <scope>NUCLEOTIDE SEQUENCE [LARGE SCALE GENOMIC DNA]</scope>
    <source>
        <strain evidence="19 20">DSM 20694</strain>
    </source>
</reference>
<comment type="function">
    <text evidence="14">Cell wall formation.</text>
</comment>
<dbReference type="InterPro" id="IPR036565">
    <property type="entry name" value="Mur-like_cat_sf"/>
</dbReference>
<proteinExistence type="inferred from homology"/>
<dbReference type="Pfam" id="PF08245">
    <property type="entry name" value="Mur_ligase_M"/>
    <property type="match status" value="1"/>
</dbReference>
<keyword evidence="9 14" id="KW-0133">Cell shape</keyword>
<dbReference type="Gene3D" id="3.90.190.20">
    <property type="entry name" value="Mur ligase, C-terminal domain"/>
    <property type="match status" value="1"/>
</dbReference>
<keyword evidence="15" id="KW-0812">Transmembrane</keyword>
<dbReference type="HAMAP" id="MF_00046">
    <property type="entry name" value="MurC"/>
    <property type="match status" value="1"/>
</dbReference>
<dbReference type="EC" id="6.3.2.8" evidence="3 14"/>
<dbReference type="InterPro" id="IPR036615">
    <property type="entry name" value="Mur_ligase_C_dom_sf"/>
</dbReference>
<evidence type="ECO:0000256" key="10">
    <source>
        <dbReference type="ARBA" id="ARBA00022984"/>
    </source>
</evidence>
<keyword evidence="10 14" id="KW-0573">Peptidoglycan synthesis</keyword>
<keyword evidence="12 14" id="KW-0961">Cell wall biogenesis/degradation</keyword>
<gene>
    <name evidence="14" type="primary">murC</name>
    <name evidence="19" type="ORF">J2S18_002173</name>
</gene>
<keyword evidence="5 14" id="KW-0436">Ligase</keyword>
<dbReference type="EMBL" id="JAUSUF010000007">
    <property type="protein sequence ID" value="MDQ0150235.1"/>
    <property type="molecule type" value="Genomic_DNA"/>
</dbReference>
<keyword evidence="7 14" id="KW-0547">Nucleotide-binding</keyword>
<evidence type="ECO:0000256" key="1">
    <source>
        <dbReference type="ARBA" id="ARBA00004496"/>
    </source>
</evidence>
<dbReference type="RefSeq" id="WP_307486800.1">
    <property type="nucleotide sequence ID" value="NZ_JAUSUF010000007.1"/>
</dbReference>
<keyword evidence="15" id="KW-1133">Transmembrane helix</keyword>
<dbReference type="Pfam" id="PF02875">
    <property type="entry name" value="Mur_ligase_C"/>
    <property type="match status" value="1"/>
</dbReference>
<dbReference type="SUPFAM" id="SSF53623">
    <property type="entry name" value="MurD-like peptide ligases, catalytic domain"/>
    <property type="match status" value="1"/>
</dbReference>
<evidence type="ECO:0000313" key="19">
    <source>
        <dbReference type="EMBL" id="MDQ0150235.1"/>
    </source>
</evidence>
<evidence type="ECO:0000256" key="11">
    <source>
        <dbReference type="ARBA" id="ARBA00023306"/>
    </source>
</evidence>
<accession>A0ABT9UVA1</accession>
<evidence type="ECO:0000256" key="2">
    <source>
        <dbReference type="ARBA" id="ARBA00004752"/>
    </source>
</evidence>
<dbReference type="Gene3D" id="3.40.1190.10">
    <property type="entry name" value="Mur-like, catalytic domain"/>
    <property type="match status" value="1"/>
</dbReference>
<evidence type="ECO:0000256" key="8">
    <source>
        <dbReference type="ARBA" id="ARBA00022840"/>
    </source>
</evidence>
<comment type="catalytic activity">
    <reaction evidence="13 14">
        <text>UDP-N-acetyl-alpha-D-muramate + L-alanine + ATP = UDP-N-acetyl-alpha-D-muramoyl-L-alanine + ADP + phosphate + H(+)</text>
        <dbReference type="Rhea" id="RHEA:23372"/>
        <dbReference type="ChEBI" id="CHEBI:15378"/>
        <dbReference type="ChEBI" id="CHEBI:30616"/>
        <dbReference type="ChEBI" id="CHEBI:43474"/>
        <dbReference type="ChEBI" id="CHEBI:57972"/>
        <dbReference type="ChEBI" id="CHEBI:70757"/>
        <dbReference type="ChEBI" id="CHEBI:83898"/>
        <dbReference type="ChEBI" id="CHEBI:456216"/>
        <dbReference type="EC" id="6.3.2.8"/>
    </reaction>
</comment>
<comment type="pathway">
    <text evidence="2 14">Cell wall biogenesis; peptidoglycan biosynthesis.</text>
</comment>
<dbReference type="GO" id="GO:0008763">
    <property type="term" value="F:UDP-N-acetylmuramate-L-alanine ligase activity"/>
    <property type="evidence" value="ECO:0007669"/>
    <property type="project" value="UniProtKB-EC"/>
</dbReference>
<evidence type="ECO:0000256" key="5">
    <source>
        <dbReference type="ARBA" id="ARBA00022598"/>
    </source>
</evidence>
<dbReference type="PANTHER" id="PTHR43445:SF3">
    <property type="entry name" value="UDP-N-ACETYLMURAMATE--L-ALANINE LIGASE"/>
    <property type="match status" value="1"/>
</dbReference>
<evidence type="ECO:0000259" key="17">
    <source>
        <dbReference type="Pfam" id="PF02875"/>
    </source>
</evidence>
<keyword evidence="11 14" id="KW-0131">Cell cycle</keyword>
<dbReference type="Pfam" id="PF01225">
    <property type="entry name" value="Mur_ligase"/>
    <property type="match status" value="1"/>
</dbReference>
<dbReference type="SUPFAM" id="SSF53244">
    <property type="entry name" value="MurD-like peptide ligases, peptide-binding domain"/>
    <property type="match status" value="1"/>
</dbReference>
<evidence type="ECO:0000256" key="7">
    <source>
        <dbReference type="ARBA" id="ARBA00022741"/>
    </source>
</evidence>
<evidence type="ECO:0000256" key="4">
    <source>
        <dbReference type="ARBA" id="ARBA00022490"/>
    </source>
</evidence>
<feature type="domain" description="Mur ligase N-terminal catalytic" evidence="16">
    <location>
        <begin position="12"/>
        <end position="110"/>
    </location>
</feature>
<evidence type="ECO:0000256" key="13">
    <source>
        <dbReference type="ARBA" id="ARBA00047833"/>
    </source>
</evidence>
<dbReference type="InterPro" id="IPR050061">
    <property type="entry name" value="MurCDEF_pg_biosynth"/>
</dbReference>
<comment type="similarity">
    <text evidence="14">Belongs to the MurCDEF family.</text>
</comment>
<feature type="transmembrane region" description="Helical" evidence="15">
    <location>
        <begin position="12"/>
        <end position="31"/>
    </location>
</feature>
<name>A0ABT9UVA1_9FIRM</name>
<feature type="domain" description="Mur ligase C-terminal" evidence="17">
    <location>
        <begin position="318"/>
        <end position="446"/>
    </location>
</feature>
<sequence length="459" mass="50889">MSFDFLKDTNKKVHFIGIGGVSMSGLAAVLLNKGFKVSGSDFKESKTTNNLKEKGAEIYIGHRRENIKDVDLVVYTAAIPSDNPEIIEAKEKGIHLMDRAEFLGLIMKGHKYNVAIAGTHGKTTCTSMVTNITLKGNLDPTILVGGDLDIIGGNYKIGSSDYFVTEACEYKESFLKFFPYIGIILNIDADHLDYYKDLNHIKETFKKFSKLIPEDGYLVGYNGDENVANILKEAKCNTLSYDFENANVTATNIKYNNKGCASFTVCKDNKELFDLQLNMPGTHNILNALSSICVGLIFNLPYEDIKTGLSECKGAHKRFEYKGEIDGITVIDDYAHHPTEIKATLSTSKKIPHNKTFCVFQPHTYTRTKALFDEFTTAFNGVDELILMDIYAAREKDTGLVSSDELGDAIRKTGVKCTNVHSHDEAVNYIKSHIKTGDMLLTVGAGDVVIVGEKFLENK</sequence>
<evidence type="ECO:0000259" key="18">
    <source>
        <dbReference type="Pfam" id="PF08245"/>
    </source>
</evidence>
<feature type="domain" description="Mur ligase central" evidence="18">
    <location>
        <begin position="116"/>
        <end position="294"/>
    </location>
</feature>
<evidence type="ECO:0000256" key="6">
    <source>
        <dbReference type="ARBA" id="ARBA00022618"/>
    </source>
</evidence>
<dbReference type="SUPFAM" id="SSF51984">
    <property type="entry name" value="MurCD N-terminal domain"/>
    <property type="match status" value="1"/>
</dbReference>